<feature type="domain" description="Purple acid phosphatase N-terminal" evidence="4">
    <location>
        <begin position="46"/>
        <end position="109"/>
    </location>
</feature>
<sequence>MQTPFKILLLLLLPLMAVSQSRPLPKPTSKHLKGIQAELIRGPYLQMATSTSMTVRWRTNVYDRSRVRYGLSSDELKWQTDDSTLVSEHIVKLTGLQPYTKYYYTVGNLADTTLQGDETNFFYTLPEKDSEQLIRIAGFGDCGNNSINQRKVRDEVVKAIGDKPLNAWILMGDNAYSDGTDAEYQSKFFNNYKDNLLKNYPLFPCPGNHDYRDFPSASASDQYKMAYFQNFTMPTQGECGGVPSRTQSYYSFDIGNVHFLSLDSYGPDFKGLYMYNEGEQVEWVKKDLAANKSQWVVAYWHHPPYTMGSHNSDTEKDLISIRENFIKVLEEQGVDLIICGHSHVYERSRLLKGYYGMEADFDSKKHELSTSSALYDESKNSAPYLKKSQNNQGTVYVVSGSAGALGGHKPGYPHNAMYYSNNEVGGAVMLEVEGNRLEMKWICSDGQIRDHFTMMKDVSKAEEAILKKDKRLDRHKKVQ</sequence>
<evidence type="ECO:0000259" key="4">
    <source>
        <dbReference type="Pfam" id="PF16656"/>
    </source>
</evidence>
<name>A0A840TSV3_9BACT</name>
<dbReference type="GO" id="GO:0003993">
    <property type="term" value="F:acid phosphatase activity"/>
    <property type="evidence" value="ECO:0007669"/>
    <property type="project" value="InterPro"/>
</dbReference>
<dbReference type="PANTHER" id="PTHR45867:SF3">
    <property type="entry name" value="ACID PHOSPHATASE TYPE 7"/>
    <property type="match status" value="1"/>
</dbReference>
<dbReference type="Pfam" id="PF00149">
    <property type="entry name" value="Metallophos"/>
    <property type="match status" value="1"/>
</dbReference>
<feature type="signal peptide" evidence="2">
    <location>
        <begin position="1"/>
        <end position="21"/>
    </location>
</feature>
<evidence type="ECO:0000259" key="3">
    <source>
        <dbReference type="Pfam" id="PF00149"/>
    </source>
</evidence>
<gene>
    <name evidence="5" type="ORF">HNQ92_002496</name>
</gene>
<dbReference type="PANTHER" id="PTHR45867">
    <property type="entry name" value="PURPLE ACID PHOSPHATASE"/>
    <property type="match status" value="1"/>
</dbReference>
<dbReference type="EMBL" id="JACHGF010000003">
    <property type="protein sequence ID" value="MBB5284353.1"/>
    <property type="molecule type" value="Genomic_DNA"/>
</dbReference>
<protein>
    <submittedName>
        <fullName evidence="5">3',5'-cyclic AMP phosphodiesterase CpdA</fullName>
    </submittedName>
</protein>
<comment type="caution">
    <text evidence="5">The sequence shown here is derived from an EMBL/GenBank/DDBJ whole genome shotgun (WGS) entry which is preliminary data.</text>
</comment>
<dbReference type="InterPro" id="IPR015914">
    <property type="entry name" value="PAPs_N"/>
</dbReference>
<organism evidence="5 6">
    <name type="scientific">Rhabdobacter roseus</name>
    <dbReference type="NCBI Taxonomy" id="1655419"/>
    <lineage>
        <taxon>Bacteria</taxon>
        <taxon>Pseudomonadati</taxon>
        <taxon>Bacteroidota</taxon>
        <taxon>Cytophagia</taxon>
        <taxon>Cytophagales</taxon>
        <taxon>Cytophagaceae</taxon>
        <taxon>Rhabdobacter</taxon>
    </lineage>
</organism>
<keyword evidence="6" id="KW-1185">Reference proteome</keyword>
<dbReference type="CDD" id="cd00063">
    <property type="entry name" value="FN3"/>
    <property type="match status" value="1"/>
</dbReference>
<proteinExistence type="predicted"/>
<dbReference type="Gene3D" id="3.60.21.10">
    <property type="match status" value="1"/>
</dbReference>
<keyword evidence="1 2" id="KW-0732">Signal</keyword>
<feature type="domain" description="Calcineurin-like phosphoesterase" evidence="3">
    <location>
        <begin position="134"/>
        <end position="345"/>
    </location>
</feature>
<dbReference type="Gene3D" id="2.60.40.380">
    <property type="entry name" value="Purple acid phosphatase-like, N-terminal"/>
    <property type="match status" value="1"/>
</dbReference>
<accession>A0A840TSV3</accession>
<dbReference type="AlphaFoldDB" id="A0A840TSV3"/>
<dbReference type="Pfam" id="PF16656">
    <property type="entry name" value="Pur_ac_phosph_N"/>
    <property type="match status" value="1"/>
</dbReference>
<evidence type="ECO:0000256" key="1">
    <source>
        <dbReference type="ARBA" id="ARBA00022729"/>
    </source>
</evidence>
<dbReference type="Proteomes" id="UP000557307">
    <property type="component" value="Unassembled WGS sequence"/>
</dbReference>
<dbReference type="InterPro" id="IPR029052">
    <property type="entry name" value="Metallo-depent_PP-like"/>
</dbReference>
<evidence type="ECO:0000256" key="2">
    <source>
        <dbReference type="SAM" id="SignalP"/>
    </source>
</evidence>
<dbReference type="SUPFAM" id="SSF56300">
    <property type="entry name" value="Metallo-dependent phosphatases"/>
    <property type="match status" value="1"/>
</dbReference>
<dbReference type="InterPro" id="IPR004843">
    <property type="entry name" value="Calcineurin-like_PHP"/>
</dbReference>
<evidence type="ECO:0000313" key="5">
    <source>
        <dbReference type="EMBL" id="MBB5284353.1"/>
    </source>
</evidence>
<evidence type="ECO:0000313" key="6">
    <source>
        <dbReference type="Proteomes" id="UP000557307"/>
    </source>
</evidence>
<reference evidence="5 6" key="1">
    <citation type="submission" date="2020-08" db="EMBL/GenBank/DDBJ databases">
        <title>Genomic Encyclopedia of Type Strains, Phase IV (KMG-IV): sequencing the most valuable type-strain genomes for metagenomic binning, comparative biology and taxonomic classification.</title>
        <authorList>
            <person name="Goeker M."/>
        </authorList>
    </citation>
    <scope>NUCLEOTIDE SEQUENCE [LARGE SCALE GENOMIC DNA]</scope>
    <source>
        <strain evidence="5 6">DSM 105074</strain>
    </source>
</reference>
<dbReference type="GO" id="GO:0046872">
    <property type="term" value="F:metal ion binding"/>
    <property type="evidence" value="ECO:0007669"/>
    <property type="project" value="InterPro"/>
</dbReference>
<dbReference type="SUPFAM" id="SSF49363">
    <property type="entry name" value="Purple acid phosphatase, N-terminal domain"/>
    <property type="match status" value="1"/>
</dbReference>
<dbReference type="InterPro" id="IPR003961">
    <property type="entry name" value="FN3_dom"/>
</dbReference>
<dbReference type="RefSeq" id="WP_221307435.1">
    <property type="nucleotide sequence ID" value="NZ_JACHGF010000003.1"/>
</dbReference>
<dbReference type="InterPro" id="IPR008963">
    <property type="entry name" value="Purple_acid_Pase-like_N"/>
</dbReference>
<feature type="chain" id="PRO_5032938064" evidence="2">
    <location>
        <begin position="22"/>
        <end position="479"/>
    </location>
</feature>